<protein>
    <submittedName>
        <fullName evidence="2">Uncharacterized protein</fullName>
    </submittedName>
</protein>
<feature type="compositionally biased region" description="Basic and acidic residues" evidence="1">
    <location>
        <begin position="138"/>
        <end position="147"/>
    </location>
</feature>
<dbReference type="EMBL" id="CAJNOC010000181">
    <property type="protein sequence ID" value="CAF0723666.1"/>
    <property type="molecule type" value="Genomic_DNA"/>
</dbReference>
<accession>A0A813MM20</accession>
<reference evidence="2" key="1">
    <citation type="submission" date="2021-02" db="EMBL/GenBank/DDBJ databases">
        <authorList>
            <person name="Nowell W R."/>
        </authorList>
    </citation>
    <scope>NUCLEOTIDE SEQUENCE</scope>
    <source>
        <strain evidence="2">Ploen Becks lab</strain>
    </source>
</reference>
<proteinExistence type="predicted"/>
<comment type="caution">
    <text evidence="2">The sequence shown here is derived from an EMBL/GenBank/DDBJ whole genome shotgun (WGS) entry which is preliminary data.</text>
</comment>
<dbReference type="Proteomes" id="UP000663879">
    <property type="component" value="Unassembled WGS sequence"/>
</dbReference>
<sequence>MYFEILKNFGKNLHQYSNEVKNIPNIDDEIKKKIAKDASFIYKKAMIIGLTYKSNISSHDPSDDLSNQNIENKTIFQNFIRTMFQYYGLLSSNKNLEESLQKRLLYHSKVLIGQLMEMSKIVRQSESKETTETVNELNTKKEKLKVD</sequence>
<organism evidence="2 3">
    <name type="scientific">Brachionus calyciflorus</name>
    <dbReference type="NCBI Taxonomy" id="104777"/>
    <lineage>
        <taxon>Eukaryota</taxon>
        <taxon>Metazoa</taxon>
        <taxon>Spiralia</taxon>
        <taxon>Gnathifera</taxon>
        <taxon>Rotifera</taxon>
        <taxon>Eurotatoria</taxon>
        <taxon>Monogononta</taxon>
        <taxon>Pseudotrocha</taxon>
        <taxon>Ploima</taxon>
        <taxon>Brachionidae</taxon>
        <taxon>Brachionus</taxon>
    </lineage>
</organism>
<feature type="region of interest" description="Disordered" evidence="1">
    <location>
        <begin position="127"/>
        <end position="147"/>
    </location>
</feature>
<evidence type="ECO:0000256" key="1">
    <source>
        <dbReference type="SAM" id="MobiDB-lite"/>
    </source>
</evidence>
<name>A0A813MM20_9BILA</name>
<keyword evidence="3" id="KW-1185">Reference proteome</keyword>
<gene>
    <name evidence="2" type="ORF">OXX778_LOCUS2348</name>
</gene>
<evidence type="ECO:0000313" key="3">
    <source>
        <dbReference type="Proteomes" id="UP000663879"/>
    </source>
</evidence>
<dbReference type="AlphaFoldDB" id="A0A813MM20"/>
<evidence type="ECO:0000313" key="2">
    <source>
        <dbReference type="EMBL" id="CAF0723666.1"/>
    </source>
</evidence>